<dbReference type="GO" id="GO:0015658">
    <property type="term" value="F:branched-chain amino acid transmembrane transporter activity"/>
    <property type="evidence" value="ECO:0007669"/>
    <property type="project" value="TreeGrafter"/>
</dbReference>
<evidence type="ECO:0000313" key="8">
    <source>
        <dbReference type="EMBL" id="ANN70454.1"/>
    </source>
</evidence>
<organism evidence="8 9">
    <name type="scientific">Bordetella bronchialis</name>
    <dbReference type="NCBI Taxonomy" id="463025"/>
    <lineage>
        <taxon>Bacteria</taxon>
        <taxon>Pseudomonadati</taxon>
        <taxon>Pseudomonadota</taxon>
        <taxon>Betaproteobacteria</taxon>
        <taxon>Burkholderiales</taxon>
        <taxon>Alcaligenaceae</taxon>
        <taxon>Bordetella</taxon>
    </lineage>
</organism>
<evidence type="ECO:0000256" key="3">
    <source>
        <dbReference type="ARBA" id="ARBA00022475"/>
    </source>
</evidence>
<evidence type="ECO:0000256" key="1">
    <source>
        <dbReference type="ARBA" id="ARBA00005417"/>
    </source>
</evidence>
<dbReference type="InterPro" id="IPR052156">
    <property type="entry name" value="BCAA_Transport_ATP-bd_LivF"/>
</dbReference>
<dbReference type="AlphaFoldDB" id="A0A193FTT0"/>
<comment type="similarity">
    <text evidence="1">Belongs to the ABC transporter superfamily.</text>
</comment>
<dbReference type="InterPro" id="IPR003593">
    <property type="entry name" value="AAA+_ATPase"/>
</dbReference>
<evidence type="ECO:0000256" key="4">
    <source>
        <dbReference type="ARBA" id="ARBA00022741"/>
    </source>
</evidence>
<evidence type="ECO:0000313" key="9">
    <source>
        <dbReference type="Proteomes" id="UP000092213"/>
    </source>
</evidence>
<sequence>MLELRDVHVHYGLSHVLQGLTLEVGPGEVVGLFGRNGVGKTTTVKTVAGWTAPSGGDIRFRGASLAGLPSDRICRRGIGLVPEDRRIFPGLTTEENLAMGFMQCARLGRTEERARLARIYERFPRLAERRAQPGTTLSGGEQQMLAIARVLLGQPDLLLIDEPTEGLAPLIINDLFDVMAQIKAGGQSILLVEQNVSRALTLCDRFYALERGRVVLSGRADRPEDVQALMRAIAV</sequence>
<keyword evidence="3" id="KW-1003">Cell membrane</keyword>
<dbReference type="EMBL" id="CP016171">
    <property type="protein sequence ID" value="ANN70454.1"/>
    <property type="molecule type" value="Genomic_DNA"/>
</dbReference>
<dbReference type="InterPro" id="IPR003439">
    <property type="entry name" value="ABC_transporter-like_ATP-bd"/>
</dbReference>
<keyword evidence="4" id="KW-0547">Nucleotide-binding</keyword>
<evidence type="ECO:0000256" key="6">
    <source>
        <dbReference type="ARBA" id="ARBA00022970"/>
    </source>
</evidence>
<dbReference type="RefSeq" id="WP_066668057.1">
    <property type="nucleotide sequence ID" value="NZ_CP016171.1"/>
</dbReference>
<dbReference type="InterPro" id="IPR027417">
    <property type="entry name" value="P-loop_NTPase"/>
</dbReference>
<dbReference type="STRING" id="463025.BAU08_03105"/>
<proteinExistence type="inferred from homology"/>
<protein>
    <submittedName>
        <fullName evidence="8">ABC transporter ATP-binding protein</fullName>
    </submittedName>
</protein>
<dbReference type="PANTHER" id="PTHR43820">
    <property type="entry name" value="HIGH-AFFINITY BRANCHED-CHAIN AMINO ACID TRANSPORT ATP-BINDING PROTEIN LIVF"/>
    <property type="match status" value="1"/>
</dbReference>
<dbReference type="GO" id="GO:0005524">
    <property type="term" value="F:ATP binding"/>
    <property type="evidence" value="ECO:0007669"/>
    <property type="project" value="UniProtKB-KW"/>
</dbReference>
<dbReference type="PROSITE" id="PS00211">
    <property type="entry name" value="ABC_TRANSPORTER_1"/>
    <property type="match status" value="1"/>
</dbReference>
<keyword evidence="3" id="KW-0472">Membrane</keyword>
<dbReference type="PROSITE" id="PS50893">
    <property type="entry name" value="ABC_TRANSPORTER_2"/>
    <property type="match status" value="1"/>
</dbReference>
<name>A0A193FTT0_9BORD</name>
<feature type="domain" description="ABC transporter" evidence="7">
    <location>
        <begin position="2"/>
        <end position="235"/>
    </location>
</feature>
<keyword evidence="2" id="KW-0813">Transport</keyword>
<dbReference type="CDD" id="cd03224">
    <property type="entry name" value="ABC_TM1139_LivF_branched"/>
    <property type="match status" value="1"/>
</dbReference>
<evidence type="ECO:0000256" key="2">
    <source>
        <dbReference type="ARBA" id="ARBA00022448"/>
    </source>
</evidence>
<accession>A0A193FTT0</accession>
<dbReference type="SUPFAM" id="SSF52540">
    <property type="entry name" value="P-loop containing nucleoside triphosphate hydrolases"/>
    <property type="match status" value="1"/>
</dbReference>
<dbReference type="InterPro" id="IPR017871">
    <property type="entry name" value="ABC_transporter-like_CS"/>
</dbReference>
<keyword evidence="5 8" id="KW-0067">ATP-binding</keyword>
<dbReference type="PANTHER" id="PTHR43820:SF2">
    <property type="entry name" value="ABC TRANSPORTER ATP-BINDING PROTEIN"/>
    <property type="match status" value="1"/>
</dbReference>
<evidence type="ECO:0000259" key="7">
    <source>
        <dbReference type="PROSITE" id="PS50893"/>
    </source>
</evidence>
<dbReference type="Proteomes" id="UP000092213">
    <property type="component" value="Chromosome"/>
</dbReference>
<dbReference type="GO" id="GO:0016887">
    <property type="term" value="F:ATP hydrolysis activity"/>
    <property type="evidence" value="ECO:0007669"/>
    <property type="project" value="InterPro"/>
</dbReference>
<reference evidence="8 9" key="1">
    <citation type="submission" date="2016-06" db="EMBL/GenBank/DDBJ databases">
        <title>Complete genome sequences of Bordetella bronchialis and Bordetella flabilis.</title>
        <authorList>
            <person name="LiPuma J.J."/>
            <person name="Spilker T."/>
        </authorList>
    </citation>
    <scope>NUCLEOTIDE SEQUENCE [LARGE SCALE GENOMIC DNA]</scope>
    <source>
        <strain evidence="8 9">AU17976</strain>
    </source>
</reference>
<evidence type="ECO:0000256" key="5">
    <source>
        <dbReference type="ARBA" id="ARBA00022840"/>
    </source>
</evidence>
<dbReference type="Pfam" id="PF00005">
    <property type="entry name" value="ABC_tran"/>
    <property type="match status" value="1"/>
</dbReference>
<dbReference type="GO" id="GO:0015807">
    <property type="term" value="P:L-amino acid transport"/>
    <property type="evidence" value="ECO:0007669"/>
    <property type="project" value="TreeGrafter"/>
</dbReference>
<dbReference type="SMART" id="SM00382">
    <property type="entry name" value="AAA"/>
    <property type="match status" value="1"/>
</dbReference>
<dbReference type="Gene3D" id="3.40.50.300">
    <property type="entry name" value="P-loop containing nucleotide triphosphate hydrolases"/>
    <property type="match status" value="1"/>
</dbReference>
<gene>
    <name evidence="8" type="ORF">BAU08_03105</name>
</gene>
<keyword evidence="6" id="KW-0029">Amino-acid transport</keyword>